<dbReference type="PANTHER" id="PTHR13878:SF91">
    <property type="entry name" value="FAD BINDING DOMAIN PROTEIN (AFU_ORTHOLOGUE AFUA_6G12070)-RELATED"/>
    <property type="match status" value="1"/>
</dbReference>
<dbReference type="PROSITE" id="PS51387">
    <property type="entry name" value="FAD_PCMH"/>
    <property type="match status" value="1"/>
</dbReference>
<keyword evidence="2" id="KW-0560">Oxidoreductase</keyword>
<dbReference type="VEuPathDB" id="FungiDB:BO70DRAFT_432350"/>
<proteinExistence type="inferred from homology"/>
<dbReference type="Pfam" id="PF01565">
    <property type="entry name" value="FAD_binding_4"/>
    <property type="match status" value="1"/>
</dbReference>
<organism evidence="5 6">
    <name type="scientific">Aspergillus heteromorphus CBS 117.55</name>
    <dbReference type="NCBI Taxonomy" id="1448321"/>
    <lineage>
        <taxon>Eukaryota</taxon>
        <taxon>Fungi</taxon>
        <taxon>Dikarya</taxon>
        <taxon>Ascomycota</taxon>
        <taxon>Pezizomycotina</taxon>
        <taxon>Eurotiomycetes</taxon>
        <taxon>Eurotiomycetidae</taxon>
        <taxon>Eurotiales</taxon>
        <taxon>Aspergillaceae</taxon>
        <taxon>Aspergillus</taxon>
        <taxon>Aspergillus subgen. Circumdati</taxon>
    </lineage>
</organism>
<keyword evidence="6" id="KW-1185">Reference proteome</keyword>
<reference evidence="5 6" key="1">
    <citation type="submission" date="2016-12" db="EMBL/GenBank/DDBJ databases">
        <title>The genomes of Aspergillus section Nigri reveals drivers in fungal speciation.</title>
        <authorList>
            <consortium name="DOE Joint Genome Institute"/>
            <person name="Vesth T.C."/>
            <person name="Nybo J."/>
            <person name="Theobald S."/>
            <person name="Brandl J."/>
            <person name="Frisvad J.C."/>
            <person name="Nielsen K.F."/>
            <person name="Lyhne E.K."/>
            <person name="Kogle M.E."/>
            <person name="Kuo A."/>
            <person name="Riley R."/>
            <person name="Clum A."/>
            <person name="Nolan M."/>
            <person name="Lipzen A."/>
            <person name="Salamov A."/>
            <person name="Henrissat B."/>
            <person name="Wiebenga A."/>
            <person name="De Vries R.P."/>
            <person name="Grigoriev I.V."/>
            <person name="Mortensen U.H."/>
            <person name="Andersen M.R."/>
            <person name="Baker S.E."/>
        </authorList>
    </citation>
    <scope>NUCLEOTIDE SEQUENCE [LARGE SCALE GENOMIC DNA]</scope>
    <source>
        <strain evidence="5 6">CBS 117.55</strain>
    </source>
</reference>
<dbReference type="PANTHER" id="PTHR13878">
    <property type="entry name" value="GULONOLACTONE OXIDASE"/>
    <property type="match status" value="1"/>
</dbReference>
<accession>A0A317V8T0</accession>
<name>A0A317V8T0_9EURO</name>
<dbReference type="Pfam" id="PF08031">
    <property type="entry name" value="BBE"/>
    <property type="match status" value="1"/>
</dbReference>
<protein>
    <submittedName>
        <fullName evidence="5">FAD binding domain-containing protein</fullName>
    </submittedName>
</protein>
<comment type="caution">
    <text evidence="5">The sequence shown here is derived from an EMBL/GenBank/DDBJ whole genome shotgun (WGS) entry which is preliminary data.</text>
</comment>
<dbReference type="GO" id="GO:0016491">
    <property type="term" value="F:oxidoreductase activity"/>
    <property type="evidence" value="ECO:0007669"/>
    <property type="project" value="UniProtKB-KW"/>
</dbReference>
<dbReference type="InterPro" id="IPR016169">
    <property type="entry name" value="FAD-bd_PCMH_sub2"/>
</dbReference>
<keyword evidence="3" id="KW-0732">Signal</keyword>
<dbReference type="InterPro" id="IPR012951">
    <property type="entry name" value="BBE"/>
</dbReference>
<dbReference type="STRING" id="1448321.A0A317V8T0"/>
<dbReference type="InterPro" id="IPR036318">
    <property type="entry name" value="FAD-bd_PCMH-like_sf"/>
</dbReference>
<dbReference type="GO" id="GO:0071949">
    <property type="term" value="F:FAD binding"/>
    <property type="evidence" value="ECO:0007669"/>
    <property type="project" value="InterPro"/>
</dbReference>
<feature type="signal peptide" evidence="3">
    <location>
        <begin position="1"/>
        <end position="22"/>
    </location>
</feature>
<evidence type="ECO:0000313" key="6">
    <source>
        <dbReference type="Proteomes" id="UP000247233"/>
    </source>
</evidence>
<dbReference type="InterPro" id="IPR006094">
    <property type="entry name" value="Oxid_FAD_bind_N"/>
</dbReference>
<dbReference type="OrthoDB" id="9983560at2759"/>
<dbReference type="GeneID" id="37070547"/>
<evidence type="ECO:0000256" key="3">
    <source>
        <dbReference type="SAM" id="SignalP"/>
    </source>
</evidence>
<sequence length="591" mass="64653">MKTRMLIVPALTGLAFAARALATADPGYNCRPGQKCWPSAQEWQQFNATIDGHLYQTVPIAAPCYKNSTYYDLSACEAVEDYYGDSIPRGTHFGQTYWLNWETCGNSGCALLESDPSQTLYGTCATGRLASYYVDVREASHTSAALLFAQKHNIRISVKNTGHDFFGRSSVPNSLAVWTKNLDTLDFFANFTAHNCPSANGRNIGEMGAGVVAGDAYEFFSSHGMDITGGYEQSVGLAGGFGQGGGVGSFTTTHGLMVDNAVEFDVVTADGQFRTINECNDPELFWAMRGGGGGTYAVLLKYRVQVFPTLPIHTYTFTANFTGVTPSNNRTEDVSLREILTAHAQHQAAWSAELVTGQIEYFPERVSVSLVLPYNDDGTKLKSATASFAQFLANRTDLSVATDGYSSYASYAAYLNVTTAVAKVTEPSGIFSLLASRLIPREVFTSPELIDALAEGVAEGIETARSVLDLTGTQVVLESPLSNPDLNETTSALPAWRNALWHVIHVGEWLEPLDADAHRNATDVFLRMLDPLKALSPGGGAYFNEAHFEEPDWQETYFGSFYDRLLKVKNDYDPTHLFDCWRCVGWRGEQE</sequence>
<feature type="chain" id="PRO_5016327473" evidence="3">
    <location>
        <begin position="23"/>
        <end position="591"/>
    </location>
</feature>
<feature type="domain" description="FAD-binding PCMH-type" evidence="4">
    <location>
        <begin position="126"/>
        <end position="309"/>
    </location>
</feature>
<dbReference type="InterPro" id="IPR050432">
    <property type="entry name" value="FAD-linked_Oxidoreductases_BP"/>
</dbReference>
<dbReference type="Proteomes" id="UP000247233">
    <property type="component" value="Unassembled WGS sequence"/>
</dbReference>
<dbReference type="RefSeq" id="XP_025395653.1">
    <property type="nucleotide sequence ID" value="XM_025548310.1"/>
</dbReference>
<evidence type="ECO:0000256" key="2">
    <source>
        <dbReference type="ARBA" id="ARBA00023002"/>
    </source>
</evidence>
<dbReference type="Gene3D" id="3.30.465.10">
    <property type="match status" value="2"/>
</dbReference>
<dbReference type="AlphaFoldDB" id="A0A317V8T0"/>
<evidence type="ECO:0000256" key="1">
    <source>
        <dbReference type="ARBA" id="ARBA00005466"/>
    </source>
</evidence>
<evidence type="ECO:0000313" key="5">
    <source>
        <dbReference type="EMBL" id="PWY69701.1"/>
    </source>
</evidence>
<dbReference type="EMBL" id="MSFL01000032">
    <property type="protein sequence ID" value="PWY69701.1"/>
    <property type="molecule type" value="Genomic_DNA"/>
</dbReference>
<dbReference type="SUPFAM" id="SSF56176">
    <property type="entry name" value="FAD-binding/transporter-associated domain-like"/>
    <property type="match status" value="1"/>
</dbReference>
<evidence type="ECO:0000259" key="4">
    <source>
        <dbReference type="PROSITE" id="PS51387"/>
    </source>
</evidence>
<gene>
    <name evidence="5" type="ORF">BO70DRAFT_432350</name>
</gene>
<dbReference type="InterPro" id="IPR016166">
    <property type="entry name" value="FAD-bd_PCMH"/>
</dbReference>
<comment type="similarity">
    <text evidence="1">Belongs to the oxygen-dependent FAD-linked oxidoreductase family.</text>
</comment>